<dbReference type="InterPro" id="IPR007140">
    <property type="entry name" value="DUF350"/>
</dbReference>
<evidence type="ECO:0000256" key="5">
    <source>
        <dbReference type="ARBA" id="ARBA00022989"/>
    </source>
</evidence>
<comment type="subcellular location">
    <subcellularLocation>
        <location evidence="1">Cell membrane</location>
        <topology evidence="1">Multi-pass membrane protein</topology>
    </subcellularLocation>
</comment>
<dbReference type="EMBL" id="JAUJEA010000001">
    <property type="protein sequence ID" value="MDN5200119.1"/>
    <property type="molecule type" value="Genomic_DNA"/>
</dbReference>
<evidence type="ECO:0000313" key="9">
    <source>
        <dbReference type="Proteomes" id="UP001172082"/>
    </source>
</evidence>
<accession>A0ABT8KHD8</accession>
<dbReference type="PANTHER" id="PTHR40043:SF1">
    <property type="entry name" value="UPF0719 INNER MEMBRANE PROTEIN YJFL"/>
    <property type="match status" value="1"/>
</dbReference>
<reference evidence="8" key="1">
    <citation type="submission" date="2023-06" db="EMBL/GenBank/DDBJ databases">
        <title>Genomic of Parafulvivirga corallium.</title>
        <authorList>
            <person name="Wang G."/>
        </authorList>
    </citation>
    <scope>NUCLEOTIDE SEQUENCE</scope>
    <source>
        <strain evidence="8">BMA10</strain>
    </source>
</reference>
<keyword evidence="5 7" id="KW-1133">Transmembrane helix</keyword>
<protein>
    <submittedName>
        <fullName evidence="8">DUF350 domain-containing protein</fullName>
    </submittedName>
</protein>
<evidence type="ECO:0000256" key="1">
    <source>
        <dbReference type="ARBA" id="ARBA00004651"/>
    </source>
</evidence>
<dbReference type="Pfam" id="PF03994">
    <property type="entry name" value="DUF350"/>
    <property type="match status" value="2"/>
</dbReference>
<feature type="transmembrane region" description="Helical" evidence="7">
    <location>
        <begin position="183"/>
        <end position="207"/>
    </location>
</feature>
<feature type="transmembrane region" description="Helical" evidence="7">
    <location>
        <begin position="82"/>
        <end position="99"/>
    </location>
</feature>
<proteinExistence type="inferred from homology"/>
<evidence type="ECO:0000256" key="4">
    <source>
        <dbReference type="ARBA" id="ARBA00022692"/>
    </source>
</evidence>
<organism evidence="8 9">
    <name type="scientific">Splendidivirga corallicola</name>
    <dbReference type="NCBI Taxonomy" id="3051826"/>
    <lineage>
        <taxon>Bacteria</taxon>
        <taxon>Pseudomonadati</taxon>
        <taxon>Bacteroidota</taxon>
        <taxon>Cytophagia</taxon>
        <taxon>Cytophagales</taxon>
        <taxon>Splendidivirgaceae</taxon>
        <taxon>Splendidivirga</taxon>
    </lineage>
</organism>
<evidence type="ECO:0000256" key="7">
    <source>
        <dbReference type="SAM" id="Phobius"/>
    </source>
</evidence>
<feature type="transmembrane region" description="Helical" evidence="7">
    <location>
        <begin position="6"/>
        <end position="28"/>
    </location>
</feature>
<evidence type="ECO:0000313" key="8">
    <source>
        <dbReference type="EMBL" id="MDN5200119.1"/>
    </source>
</evidence>
<dbReference type="RefSeq" id="WP_346750146.1">
    <property type="nucleotide sequence ID" value="NZ_JAUJEA010000001.1"/>
</dbReference>
<gene>
    <name evidence="8" type="ORF">QQ008_02070</name>
</gene>
<feature type="transmembrane region" description="Helical" evidence="7">
    <location>
        <begin position="49"/>
        <end position="70"/>
    </location>
</feature>
<keyword evidence="3" id="KW-1003">Cell membrane</keyword>
<feature type="transmembrane region" description="Helical" evidence="7">
    <location>
        <begin position="259"/>
        <end position="279"/>
    </location>
</feature>
<name>A0ABT8KHD8_9BACT</name>
<evidence type="ECO:0000256" key="6">
    <source>
        <dbReference type="ARBA" id="ARBA00023136"/>
    </source>
</evidence>
<keyword evidence="6 7" id="KW-0472">Membrane</keyword>
<sequence>MEIVDGLLTTLVYLASSFVLFFIGKLIYQLLHKKIKVQEELVEKDNFAFALSHTGYFVGLLISIGSVMLGESEGLMYDMINIGIYGGMAVILLNLSVLVNDKIILRKFSIRKEVIEDRNAGVGIVEGAISIATGLIIMGSIYGEGGILSAIVYWVIGQAILIITSYVYNWITPYDIHIHIERDNVAVGIGFAGALIAIANLIRFALMHDFEDWLITIENVSFDVVIGLLFLPLARLLTDKILLPGRNLTDEIINQEHPNLGAAVIEAFAYIGGSVLITWSL</sequence>
<feature type="transmembrane region" description="Helical" evidence="7">
    <location>
        <begin position="120"/>
        <end position="141"/>
    </location>
</feature>
<evidence type="ECO:0000256" key="3">
    <source>
        <dbReference type="ARBA" id="ARBA00022475"/>
    </source>
</evidence>
<feature type="transmembrane region" description="Helical" evidence="7">
    <location>
        <begin position="147"/>
        <end position="171"/>
    </location>
</feature>
<feature type="transmembrane region" description="Helical" evidence="7">
    <location>
        <begin position="213"/>
        <end position="238"/>
    </location>
</feature>
<comment type="similarity">
    <text evidence="2">Belongs to the UPF0719 family.</text>
</comment>
<dbReference type="Proteomes" id="UP001172082">
    <property type="component" value="Unassembled WGS sequence"/>
</dbReference>
<comment type="caution">
    <text evidence="8">The sequence shown here is derived from an EMBL/GenBank/DDBJ whole genome shotgun (WGS) entry which is preliminary data.</text>
</comment>
<keyword evidence="4 7" id="KW-0812">Transmembrane</keyword>
<dbReference type="PANTHER" id="PTHR40043">
    <property type="entry name" value="UPF0719 INNER MEMBRANE PROTEIN YJFL"/>
    <property type="match status" value="1"/>
</dbReference>
<keyword evidence="9" id="KW-1185">Reference proteome</keyword>
<evidence type="ECO:0000256" key="2">
    <source>
        <dbReference type="ARBA" id="ARBA00005779"/>
    </source>
</evidence>